<reference evidence="2 3" key="2">
    <citation type="submission" date="2009-02" db="EMBL/GenBank/DDBJ databases">
        <title>Draft genome sequence of Blautia hydrogenotrophica DSM 10507 (Ruminococcus hydrogenotrophicus DSM 10507).</title>
        <authorList>
            <person name="Sudarsanam P."/>
            <person name="Ley R."/>
            <person name="Guruge J."/>
            <person name="Turnbaugh P.J."/>
            <person name="Mahowald M."/>
            <person name="Liep D."/>
            <person name="Gordon J."/>
        </authorList>
    </citation>
    <scope>NUCLEOTIDE SEQUENCE [LARGE SCALE GENOMIC DNA]</scope>
    <source>
        <strain evidence="3">DSM 10507 / JCM 14656 / S5a33</strain>
    </source>
</reference>
<dbReference type="InterPro" id="IPR029044">
    <property type="entry name" value="Nucleotide-diphossugar_trans"/>
</dbReference>
<dbReference type="Gene3D" id="3.90.550.10">
    <property type="entry name" value="Spore Coat Polysaccharide Biosynthesis Protein SpsA, Chain A"/>
    <property type="match status" value="1"/>
</dbReference>
<gene>
    <name evidence="2" type="ORF">RUMHYD_03156</name>
</gene>
<dbReference type="Pfam" id="PF00483">
    <property type="entry name" value="NTP_transferase"/>
    <property type="match status" value="1"/>
</dbReference>
<sequence length="307" mass="34632">MKKTALVIMAAGIGSRYGKGIKQLEKVGPSGEIIMDYSIHDALEAGFNRVVFIIRKDLEDEFKRVIGNRIEKITEVSYAFQELDDLPEGFEKPEGRTKPWGTCQAVLACRKILDEPFVVINADDYYGKEAFVKVHDYLVEEKEPSSKMQICMAGFILENTLSENGTVTRGICRRDDQGRLTGITETHEIAKTAEGAGVKKEDGTITPLDPKSLVSMNMWGLTPEFLKALEEGFVEFLKNVKPGDLKAEYLLPTMIDGLMREGRAQVDVLKTHDSWFGVTYQEDKQKVVEAFRELVDRGVYSEDLYRK</sequence>
<protein>
    <recommendedName>
        <fullName evidence="1">Nucleotidyl transferase domain-containing protein</fullName>
    </recommendedName>
</protein>
<dbReference type="EMBL" id="ACBZ01000171">
    <property type="protein sequence ID" value="EEG47983.1"/>
    <property type="molecule type" value="Genomic_DNA"/>
</dbReference>
<keyword evidence="3" id="KW-1185">Reference proteome</keyword>
<dbReference type="RefSeq" id="WP_005951110.1">
    <property type="nucleotide sequence ID" value="NZ_CP136423.1"/>
</dbReference>
<accession>C0CQJ3</accession>
<dbReference type="AlphaFoldDB" id="C0CQJ3"/>
<reference evidence="2 3" key="1">
    <citation type="submission" date="2009-01" db="EMBL/GenBank/DDBJ databases">
        <authorList>
            <person name="Fulton L."/>
            <person name="Clifton S."/>
            <person name="Fulton B."/>
            <person name="Xu J."/>
            <person name="Minx P."/>
            <person name="Pepin K.H."/>
            <person name="Johnson M."/>
            <person name="Bhonagiri V."/>
            <person name="Nash W.E."/>
            <person name="Mardis E.R."/>
            <person name="Wilson R.K."/>
        </authorList>
    </citation>
    <scope>NUCLEOTIDE SEQUENCE [LARGE SCALE GENOMIC DNA]</scope>
    <source>
        <strain evidence="3">DSM 10507 / JCM 14656 / S5a33</strain>
    </source>
</reference>
<name>C0CQJ3_BLAHS</name>
<dbReference type="PATRIC" id="fig|476272.21.peg.1280"/>
<dbReference type="HOGENOM" id="CLU_077108_0_0_9"/>
<comment type="caution">
    <text evidence="2">The sequence shown here is derived from an EMBL/GenBank/DDBJ whole genome shotgun (WGS) entry which is preliminary data.</text>
</comment>
<proteinExistence type="predicted"/>
<evidence type="ECO:0000313" key="2">
    <source>
        <dbReference type="EMBL" id="EEG47983.1"/>
    </source>
</evidence>
<organism evidence="2 3">
    <name type="scientific">Blautia hydrogenotrophica (strain DSM 10507 / JCM 14656 / S5a33)</name>
    <name type="common">Ruminococcus hydrogenotrophicus</name>
    <dbReference type="NCBI Taxonomy" id="476272"/>
    <lineage>
        <taxon>Bacteria</taxon>
        <taxon>Bacillati</taxon>
        <taxon>Bacillota</taxon>
        <taxon>Clostridia</taxon>
        <taxon>Lachnospirales</taxon>
        <taxon>Lachnospiraceae</taxon>
        <taxon>Blautia</taxon>
    </lineage>
</organism>
<feature type="domain" description="Nucleotidyl transferase" evidence="1">
    <location>
        <begin position="7"/>
        <end position="183"/>
    </location>
</feature>
<dbReference type="Proteomes" id="UP000003100">
    <property type="component" value="Unassembled WGS sequence"/>
</dbReference>
<dbReference type="SUPFAM" id="SSF53448">
    <property type="entry name" value="Nucleotide-diphospho-sugar transferases"/>
    <property type="match status" value="1"/>
</dbReference>
<evidence type="ECO:0000259" key="1">
    <source>
        <dbReference type="Pfam" id="PF00483"/>
    </source>
</evidence>
<dbReference type="InterPro" id="IPR005835">
    <property type="entry name" value="NTP_transferase_dom"/>
</dbReference>
<evidence type="ECO:0000313" key="3">
    <source>
        <dbReference type="Proteomes" id="UP000003100"/>
    </source>
</evidence>
<dbReference type="eggNOG" id="COG1209">
    <property type="taxonomic scope" value="Bacteria"/>
</dbReference>
<dbReference type="GeneID" id="86822990"/>